<dbReference type="EMBL" id="DWVZ01000046">
    <property type="protein sequence ID" value="HJC62696.1"/>
    <property type="molecule type" value="Genomic_DNA"/>
</dbReference>
<evidence type="ECO:0000256" key="2">
    <source>
        <dbReference type="ARBA" id="ARBA00023125"/>
    </source>
</evidence>
<keyword evidence="1" id="KW-0805">Transcription regulation</keyword>
<evidence type="ECO:0000313" key="6">
    <source>
        <dbReference type="Proteomes" id="UP000823886"/>
    </source>
</evidence>
<keyword evidence="2 5" id="KW-0238">DNA-binding</keyword>
<sequence>MLAEQRYEKILKNLEQNKSVTVAELTKLLNTSESTIRRDLNALDKAGKLVKVFGGAVSAGLEIVSEEPSVEQKEKLCYEEKQSIGRYAASLVKPGDFIYLDAGTTTGAMIGFLEEKGITVVTNAVGHARSLAASGIRVILIGGELKGRTEAVVGSQAVAEIQKYHFTKGFFGTNGASRQGGYSTPDAEEAVVKETAFSRCQKRYVLCDHTKFGHTSLVSFGELEEGILLTDSEADGTLEGCTEIRRITGNWEG</sequence>
<dbReference type="PROSITE" id="PS00894">
    <property type="entry name" value="HTH_DEOR_1"/>
    <property type="match status" value="1"/>
</dbReference>
<dbReference type="Pfam" id="PF08220">
    <property type="entry name" value="HTH_DeoR"/>
    <property type="match status" value="1"/>
</dbReference>
<dbReference type="Gene3D" id="1.10.10.10">
    <property type="entry name" value="Winged helix-like DNA-binding domain superfamily/Winged helix DNA-binding domain"/>
    <property type="match status" value="1"/>
</dbReference>
<protein>
    <submittedName>
        <fullName evidence="5">DeoR/GlpR family DNA-binding transcription regulator</fullName>
    </submittedName>
</protein>
<dbReference type="PRINTS" id="PR00037">
    <property type="entry name" value="HTHLACR"/>
</dbReference>
<evidence type="ECO:0000256" key="1">
    <source>
        <dbReference type="ARBA" id="ARBA00023015"/>
    </source>
</evidence>
<evidence type="ECO:0000259" key="4">
    <source>
        <dbReference type="PROSITE" id="PS51000"/>
    </source>
</evidence>
<dbReference type="PROSITE" id="PS51000">
    <property type="entry name" value="HTH_DEOR_2"/>
    <property type="match status" value="1"/>
</dbReference>
<dbReference type="GO" id="GO:0003677">
    <property type="term" value="F:DNA binding"/>
    <property type="evidence" value="ECO:0007669"/>
    <property type="project" value="UniProtKB-KW"/>
</dbReference>
<dbReference type="SUPFAM" id="SSF46785">
    <property type="entry name" value="Winged helix' DNA-binding domain"/>
    <property type="match status" value="1"/>
</dbReference>
<dbReference type="InterPro" id="IPR036390">
    <property type="entry name" value="WH_DNA-bd_sf"/>
</dbReference>
<dbReference type="Gene3D" id="3.40.50.1360">
    <property type="match status" value="1"/>
</dbReference>
<dbReference type="AlphaFoldDB" id="A0A9D2TB77"/>
<evidence type="ECO:0000313" key="5">
    <source>
        <dbReference type="EMBL" id="HJC62696.1"/>
    </source>
</evidence>
<dbReference type="InterPro" id="IPR050313">
    <property type="entry name" value="Carb_Metab_HTH_regulators"/>
</dbReference>
<dbReference type="GO" id="GO:0003700">
    <property type="term" value="F:DNA-binding transcription factor activity"/>
    <property type="evidence" value="ECO:0007669"/>
    <property type="project" value="InterPro"/>
</dbReference>
<organism evidence="5 6">
    <name type="scientific">Candidatus Blautia merdavium</name>
    <dbReference type="NCBI Taxonomy" id="2838494"/>
    <lineage>
        <taxon>Bacteria</taxon>
        <taxon>Bacillati</taxon>
        <taxon>Bacillota</taxon>
        <taxon>Clostridia</taxon>
        <taxon>Lachnospirales</taxon>
        <taxon>Lachnospiraceae</taxon>
        <taxon>Blautia</taxon>
    </lineage>
</organism>
<dbReference type="InterPro" id="IPR014036">
    <property type="entry name" value="DeoR-like_C"/>
</dbReference>
<dbReference type="InterPro" id="IPR036388">
    <property type="entry name" value="WH-like_DNA-bd_sf"/>
</dbReference>
<dbReference type="PANTHER" id="PTHR30363:SF56">
    <property type="entry name" value="TRANSCRIPTIONAL REGULATOR, DEOR FAMILY"/>
    <property type="match status" value="1"/>
</dbReference>
<reference evidence="5" key="1">
    <citation type="journal article" date="2021" name="PeerJ">
        <title>Extensive microbial diversity within the chicken gut microbiome revealed by metagenomics and culture.</title>
        <authorList>
            <person name="Gilroy R."/>
            <person name="Ravi A."/>
            <person name="Getino M."/>
            <person name="Pursley I."/>
            <person name="Horton D.L."/>
            <person name="Alikhan N.F."/>
            <person name="Baker D."/>
            <person name="Gharbi K."/>
            <person name="Hall N."/>
            <person name="Watson M."/>
            <person name="Adriaenssens E.M."/>
            <person name="Foster-Nyarko E."/>
            <person name="Jarju S."/>
            <person name="Secka A."/>
            <person name="Antonio M."/>
            <person name="Oren A."/>
            <person name="Chaudhuri R.R."/>
            <person name="La Ragione R."/>
            <person name="Hildebrand F."/>
            <person name="Pallen M.J."/>
        </authorList>
    </citation>
    <scope>NUCLEOTIDE SEQUENCE</scope>
    <source>
        <strain evidence="5">ChiBcec2-3848</strain>
    </source>
</reference>
<dbReference type="InterPro" id="IPR018356">
    <property type="entry name" value="Tscrpt_reg_HTH_DeoR_CS"/>
</dbReference>
<dbReference type="InterPro" id="IPR001034">
    <property type="entry name" value="DeoR_HTH"/>
</dbReference>
<dbReference type="SMART" id="SM00420">
    <property type="entry name" value="HTH_DEOR"/>
    <property type="match status" value="1"/>
</dbReference>
<proteinExistence type="predicted"/>
<dbReference type="SMART" id="SM01134">
    <property type="entry name" value="DeoRC"/>
    <property type="match status" value="1"/>
</dbReference>
<accession>A0A9D2TB77</accession>
<dbReference type="PANTHER" id="PTHR30363">
    <property type="entry name" value="HTH-TYPE TRANSCRIPTIONAL REGULATOR SRLR-RELATED"/>
    <property type="match status" value="1"/>
</dbReference>
<feature type="domain" description="HTH deoR-type" evidence="4">
    <location>
        <begin position="3"/>
        <end position="58"/>
    </location>
</feature>
<dbReference type="Pfam" id="PF00455">
    <property type="entry name" value="DeoRC"/>
    <property type="match status" value="1"/>
</dbReference>
<name>A0A9D2TB77_9FIRM</name>
<dbReference type="Proteomes" id="UP000823886">
    <property type="component" value="Unassembled WGS sequence"/>
</dbReference>
<dbReference type="SUPFAM" id="SSF100950">
    <property type="entry name" value="NagB/RpiA/CoA transferase-like"/>
    <property type="match status" value="1"/>
</dbReference>
<evidence type="ECO:0000256" key="3">
    <source>
        <dbReference type="ARBA" id="ARBA00023163"/>
    </source>
</evidence>
<gene>
    <name evidence="5" type="ORF">H9753_03625</name>
</gene>
<keyword evidence="3" id="KW-0804">Transcription</keyword>
<dbReference type="InterPro" id="IPR037171">
    <property type="entry name" value="NagB/RpiA_transferase-like"/>
</dbReference>
<reference evidence="5" key="2">
    <citation type="submission" date="2021-04" db="EMBL/GenBank/DDBJ databases">
        <authorList>
            <person name="Gilroy R."/>
        </authorList>
    </citation>
    <scope>NUCLEOTIDE SEQUENCE</scope>
    <source>
        <strain evidence="5">ChiBcec2-3848</strain>
    </source>
</reference>
<comment type="caution">
    <text evidence="5">The sequence shown here is derived from an EMBL/GenBank/DDBJ whole genome shotgun (WGS) entry which is preliminary data.</text>
</comment>